<evidence type="ECO:0000256" key="6">
    <source>
        <dbReference type="ARBA" id="ARBA00022660"/>
    </source>
</evidence>
<evidence type="ECO:0000256" key="5">
    <source>
        <dbReference type="ARBA" id="ARBA00022448"/>
    </source>
</evidence>
<protein>
    <recommendedName>
        <fullName evidence="4">NADH-ubiquinone oxidoreductase chain 6</fullName>
        <ecNumber evidence="3">7.1.1.2</ecNumber>
    </recommendedName>
    <alternativeName>
        <fullName evidence="14">NADH dehydrogenase subunit 6</fullName>
    </alternativeName>
</protein>
<dbReference type="GO" id="GO:0031966">
    <property type="term" value="C:mitochondrial membrane"/>
    <property type="evidence" value="ECO:0007669"/>
    <property type="project" value="UniProtKB-SubCell"/>
</dbReference>
<dbReference type="PANTHER" id="PTHR11435">
    <property type="entry name" value="NADH UBIQUINONE OXIDOREDUCTASE SUBUNIT ND6"/>
    <property type="match status" value="1"/>
</dbReference>
<evidence type="ECO:0000256" key="12">
    <source>
        <dbReference type="ARBA" id="ARBA00023128"/>
    </source>
</evidence>
<dbReference type="GO" id="GO:0008137">
    <property type="term" value="F:NADH dehydrogenase (ubiquinone) activity"/>
    <property type="evidence" value="ECO:0007669"/>
    <property type="project" value="UniProtKB-EC"/>
</dbReference>
<dbReference type="InterPro" id="IPR050269">
    <property type="entry name" value="ComplexI_Subunit6"/>
</dbReference>
<dbReference type="AlphaFoldDB" id="A0A346RJ41"/>
<comment type="catalytic activity">
    <reaction evidence="15">
        <text>a ubiquinone + NADH + 5 H(+)(in) = a ubiquinol + NAD(+) + 4 H(+)(out)</text>
        <dbReference type="Rhea" id="RHEA:29091"/>
        <dbReference type="Rhea" id="RHEA-COMP:9565"/>
        <dbReference type="Rhea" id="RHEA-COMP:9566"/>
        <dbReference type="ChEBI" id="CHEBI:15378"/>
        <dbReference type="ChEBI" id="CHEBI:16389"/>
        <dbReference type="ChEBI" id="CHEBI:17976"/>
        <dbReference type="ChEBI" id="CHEBI:57540"/>
        <dbReference type="ChEBI" id="CHEBI:57945"/>
        <dbReference type="EC" id="7.1.1.2"/>
    </reaction>
</comment>
<proteinExistence type="inferred from homology"/>
<feature type="transmembrane region" description="Helical" evidence="16">
    <location>
        <begin position="135"/>
        <end position="155"/>
    </location>
</feature>
<evidence type="ECO:0000256" key="7">
    <source>
        <dbReference type="ARBA" id="ARBA00022692"/>
    </source>
</evidence>
<evidence type="ECO:0000256" key="10">
    <source>
        <dbReference type="ARBA" id="ARBA00022989"/>
    </source>
</evidence>
<evidence type="ECO:0000256" key="13">
    <source>
        <dbReference type="ARBA" id="ARBA00023136"/>
    </source>
</evidence>
<reference evidence="17" key="1">
    <citation type="journal article" date="2018" name="J. ISSAAS">
        <title>The contribution of mitochondrial metagenomics to large-scale data mining and phylogenetic analysis of Coleoptera.</title>
        <authorList>
            <person name="Miller K."/>
            <person name="Linard B."/>
            <person name="Motyka M."/>
            <person name="Bocek M."/>
            <person name="Vogler A.P."/>
        </authorList>
    </citation>
    <scope>NUCLEOTIDE SEQUENCE</scope>
</reference>
<geneLocation type="mitochondrion" evidence="17"/>
<dbReference type="EMBL" id="MG193469">
    <property type="protein sequence ID" value="AXS66088.1"/>
    <property type="molecule type" value="Genomic_DNA"/>
</dbReference>
<evidence type="ECO:0000256" key="14">
    <source>
        <dbReference type="ARBA" id="ARBA00031019"/>
    </source>
</evidence>
<evidence type="ECO:0000256" key="1">
    <source>
        <dbReference type="ARBA" id="ARBA00004225"/>
    </source>
</evidence>
<evidence type="ECO:0000256" key="9">
    <source>
        <dbReference type="ARBA" id="ARBA00022982"/>
    </source>
</evidence>
<keyword evidence="5" id="KW-0813">Transport</keyword>
<feature type="transmembrane region" description="Helical" evidence="16">
    <location>
        <begin position="87"/>
        <end position="108"/>
    </location>
</feature>
<evidence type="ECO:0000256" key="11">
    <source>
        <dbReference type="ARBA" id="ARBA00023027"/>
    </source>
</evidence>
<keyword evidence="13 16" id="KW-0472">Membrane</keyword>
<keyword evidence="6" id="KW-0679">Respiratory chain</keyword>
<keyword evidence="12 17" id="KW-0496">Mitochondrion</keyword>
<feature type="transmembrane region" description="Helical" evidence="16">
    <location>
        <begin position="47"/>
        <end position="66"/>
    </location>
</feature>
<evidence type="ECO:0000256" key="4">
    <source>
        <dbReference type="ARBA" id="ARBA00021095"/>
    </source>
</evidence>
<evidence type="ECO:0000313" key="17">
    <source>
        <dbReference type="EMBL" id="AXS66088.1"/>
    </source>
</evidence>
<comment type="subcellular location">
    <subcellularLocation>
        <location evidence="1">Mitochondrion membrane</location>
        <topology evidence="1">Multi-pass membrane protein</topology>
    </subcellularLocation>
</comment>
<keyword evidence="8" id="KW-1278">Translocase</keyword>
<evidence type="ECO:0000256" key="2">
    <source>
        <dbReference type="ARBA" id="ARBA00005698"/>
    </source>
</evidence>
<evidence type="ECO:0000256" key="16">
    <source>
        <dbReference type="SAM" id="Phobius"/>
    </source>
</evidence>
<feature type="transmembrane region" description="Helical" evidence="16">
    <location>
        <begin position="21"/>
        <end position="41"/>
    </location>
</feature>
<name>A0A346RJ41_9COLE</name>
<keyword evidence="9" id="KW-0249">Electron transport</keyword>
<gene>
    <name evidence="17" type="primary">nad6</name>
</gene>
<evidence type="ECO:0000256" key="3">
    <source>
        <dbReference type="ARBA" id="ARBA00012944"/>
    </source>
</evidence>
<keyword evidence="10 16" id="KW-1133">Transmembrane helix</keyword>
<accession>A0A346RJ41</accession>
<dbReference type="PANTHER" id="PTHR11435:SF1">
    <property type="entry name" value="NADH-UBIQUINONE OXIDOREDUCTASE CHAIN 6"/>
    <property type="match status" value="1"/>
</dbReference>
<dbReference type="EC" id="7.1.1.2" evidence="3"/>
<comment type="similarity">
    <text evidence="2">Belongs to the complex I subunit 6 family.</text>
</comment>
<evidence type="ECO:0000256" key="15">
    <source>
        <dbReference type="ARBA" id="ARBA00049551"/>
    </source>
</evidence>
<keyword evidence="7 16" id="KW-0812">Transmembrane</keyword>
<evidence type="ECO:0000256" key="8">
    <source>
        <dbReference type="ARBA" id="ARBA00022967"/>
    </source>
</evidence>
<keyword evidence="11" id="KW-0520">NAD</keyword>
<sequence>MQLLYSSTLMISFMFISANHPLSMGLILLIQVSIVSMITGIMALNYWFSYILFMIMVGGMLVLFIYMTSIAANEKFKISKLMMSSMAIMMISMPSTLVIDQMFSYIMISNQELILNSAKFQIYPLIKYFNFPSNLIMLTLIIYLLISLIAVIKITDINYGPLRQK</sequence>
<organism evidence="17">
    <name type="scientific">Elateroidea sp. 9 KM-2017</name>
    <dbReference type="NCBI Taxonomy" id="2219432"/>
    <lineage>
        <taxon>Eukaryota</taxon>
        <taxon>Metazoa</taxon>
        <taxon>Ecdysozoa</taxon>
        <taxon>Arthropoda</taxon>
        <taxon>Hexapoda</taxon>
        <taxon>Insecta</taxon>
        <taxon>Pterygota</taxon>
        <taxon>Neoptera</taxon>
        <taxon>Endopterygota</taxon>
        <taxon>Coleoptera</taxon>
        <taxon>Polyphaga</taxon>
        <taxon>Elateriformia</taxon>
        <taxon>Elateroidea</taxon>
    </lineage>
</organism>